<keyword evidence="2" id="KW-0472">Membrane</keyword>
<dbReference type="STRING" id="1590841.A0A2R6QYU4"/>
<dbReference type="AlphaFoldDB" id="A0A2R6QYU4"/>
<evidence type="ECO:0000256" key="1">
    <source>
        <dbReference type="SAM" id="MobiDB-lite"/>
    </source>
</evidence>
<evidence type="ECO:0000313" key="4">
    <source>
        <dbReference type="EMBL" id="PSS17555.1"/>
    </source>
</evidence>
<dbReference type="PANTHER" id="PTHR33646:SF6">
    <property type="entry name" value="TRANSMEMBRANE PROTEIN"/>
    <property type="match status" value="1"/>
</dbReference>
<dbReference type="Proteomes" id="UP000241394">
    <property type="component" value="Chromosome LG11"/>
</dbReference>
<evidence type="ECO:0000259" key="3">
    <source>
        <dbReference type="Pfam" id="PF20705"/>
    </source>
</evidence>
<evidence type="ECO:0000313" key="5">
    <source>
        <dbReference type="Proteomes" id="UP000241394"/>
    </source>
</evidence>
<evidence type="ECO:0000256" key="2">
    <source>
        <dbReference type="SAM" id="Phobius"/>
    </source>
</evidence>
<accession>A0A2R6QYU4</accession>
<dbReference type="Pfam" id="PF20705">
    <property type="entry name" value="DUF6821"/>
    <property type="match status" value="1"/>
</dbReference>
<proteinExistence type="predicted"/>
<reference evidence="5" key="2">
    <citation type="journal article" date="2018" name="BMC Genomics">
        <title>A manually annotated Actinidia chinensis var. chinensis (kiwifruit) genome highlights the challenges associated with draft genomes and gene prediction in plants.</title>
        <authorList>
            <person name="Pilkington S.M."/>
            <person name="Crowhurst R."/>
            <person name="Hilario E."/>
            <person name="Nardozza S."/>
            <person name="Fraser L."/>
            <person name="Peng Y."/>
            <person name="Gunaseelan K."/>
            <person name="Simpson R."/>
            <person name="Tahir J."/>
            <person name="Deroles S.C."/>
            <person name="Templeton K."/>
            <person name="Luo Z."/>
            <person name="Davy M."/>
            <person name="Cheng C."/>
            <person name="McNeilage M."/>
            <person name="Scaglione D."/>
            <person name="Liu Y."/>
            <person name="Zhang Q."/>
            <person name="Datson P."/>
            <person name="De Silva N."/>
            <person name="Gardiner S.E."/>
            <person name="Bassett H."/>
            <person name="Chagne D."/>
            <person name="McCallum J."/>
            <person name="Dzierzon H."/>
            <person name="Deng C."/>
            <person name="Wang Y.Y."/>
            <person name="Barron L."/>
            <person name="Manako K."/>
            <person name="Bowen J."/>
            <person name="Foster T.M."/>
            <person name="Erridge Z.A."/>
            <person name="Tiffin H."/>
            <person name="Waite C.N."/>
            <person name="Davies K.M."/>
            <person name="Grierson E.P."/>
            <person name="Laing W.A."/>
            <person name="Kirk R."/>
            <person name="Chen X."/>
            <person name="Wood M."/>
            <person name="Montefiori M."/>
            <person name="Brummell D.A."/>
            <person name="Schwinn K.E."/>
            <person name="Catanach A."/>
            <person name="Fullerton C."/>
            <person name="Li D."/>
            <person name="Meiyalaghan S."/>
            <person name="Nieuwenhuizen N."/>
            <person name="Read N."/>
            <person name="Prakash R."/>
            <person name="Hunter D."/>
            <person name="Zhang H."/>
            <person name="McKenzie M."/>
            <person name="Knabel M."/>
            <person name="Harris A."/>
            <person name="Allan A.C."/>
            <person name="Gleave A."/>
            <person name="Chen A."/>
            <person name="Janssen B.J."/>
            <person name="Plunkett B."/>
            <person name="Ampomah-Dwamena C."/>
            <person name="Voogd C."/>
            <person name="Leif D."/>
            <person name="Lafferty D."/>
            <person name="Souleyre E.J.F."/>
            <person name="Varkonyi-Gasic E."/>
            <person name="Gambi F."/>
            <person name="Hanley J."/>
            <person name="Yao J.L."/>
            <person name="Cheung J."/>
            <person name="David K.M."/>
            <person name="Warren B."/>
            <person name="Marsh K."/>
            <person name="Snowden K.C."/>
            <person name="Lin-Wang K."/>
            <person name="Brian L."/>
            <person name="Martinez-Sanchez M."/>
            <person name="Wang M."/>
            <person name="Ileperuma N."/>
            <person name="Macnee N."/>
            <person name="Campin R."/>
            <person name="McAtee P."/>
            <person name="Drummond R.S.M."/>
            <person name="Espley R.V."/>
            <person name="Ireland H.S."/>
            <person name="Wu R."/>
            <person name="Atkinson R.G."/>
            <person name="Karunairetnam S."/>
            <person name="Bulley S."/>
            <person name="Chunkath S."/>
            <person name="Hanley Z."/>
            <person name="Storey R."/>
            <person name="Thrimawithana A.H."/>
            <person name="Thomson S."/>
            <person name="David C."/>
            <person name="Testolin R."/>
            <person name="Huang H."/>
            <person name="Hellens R.P."/>
            <person name="Schaffer R.J."/>
        </authorList>
    </citation>
    <scope>NUCLEOTIDE SEQUENCE [LARGE SCALE GENOMIC DNA]</scope>
    <source>
        <strain evidence="5">cv. Red5</strain>
    </source>
</reference>
<dbReference type="InterPro" id="IPR045883">
    <property type="entry name" value="At4g13530-like"/>
</dbReference>
<feature type="region of interest" description="Disordered" evidence="1">
    <location>
        <begin position="206"/>
        <end position="245"/>
    </location>
</feature>
<dbReference type="InParanoid" id="A0A2R6QYU4"/>
<keyword evidence="2" id="KW-0812">Transmembrane</keyword>
<feature type="domain" description="DUF6821" evidence="3">
    <location>
        <begin position="268"/>
        <end position="345"/>
    </location>
</feature>
<dbReference type="OMA" id="QEWEMIP"/>
<dbReference type="OrthoDB" id="1931521at2759"/>
<protein>
    <recommendedName>
        <fullName evidence="3">DUF6821 domain-containing protein</fullName>
    </recommendedName>
</protein>
<gene>
    <name evidence="4" type="ORF">CEY00_Acc12343</name>
</gene>
<dbReference type="FunCoup" id="A0A2R6QYU4">
    <property type="interactions" value="2276"/>
</dbReference>
<dbReference type="InterPro" id="IPR049224">
    <property type="entry name" value="DUF6821"/>
</dbReference>
<dbReference type="Gramene" id="PSS17555">
    <property type="protein sequence ID" value="PSS17555"/>
    <property type="gene ID" value="CEY00_Acc12343"/>
</dbReference>
<feature type="compositionally biased region" description="Acidic residues" evidence="1">
    <location>
        <begin position="1"/>
        <end position="12"/>
    </location>
</feature>
<feature type="region of interest" description="Disordered" evidence="1">
    <location>
        <begin position="1"/>
        <end position="25"/>
    </location>
</feature>
<feature type="region of interest" description="Disordered" evidence="1">
    <location>
        <begin position="56"/>
        <end position="95"/>
    </location>
</feature>
<keyword evidence="5" id="KW-1185">Reference proteome</keyword>
<comment type="caution">
    <text evidence="4">The sequence shown here is derived from an EMBL/GenBank/DDBJ whole genome shotgun (WGS) entry which is preliminary data.</text>
</comment>
<dbReference type="EMBL" id="NKQK01000011">
    <property type="protein sequence ID" value="PSS17555.1"/>
    <property type="molecule type" value="Genomic_DNA"/>
</dbReference>
<sequence>MDDWELIQESDETGSVKSSDSVETMRGLEVIESESEGMIRTDYFSLDSQGKYSKVVASEEGSVESDNPSWIDPGSETRSPRKEPGEFWPDSGSDRSVDRKFNEFDGKNDLGFAENAKSQVGFEEVGEIESEGGDLVKLWSDSSGIGPILMGFDAKKDLGFAENAKNQVGFEGDGEIGAEGGKDLVKFWSDSGGIVPISMEFGDNTEMGIGSNANSNDGSDLSAGEKVGDSSGARDGVSSGKESTVVGEVKSGSGEEKRCVVWWKLPFEFLKYCAFRVSPAWTFSVAAAVMGFVILGRRLYKMKRKSQSLQLKVTMDDKKVSQFMSRAARLNEAFSVVKRVPVIRPSLPSVGVTPWPMMSLR</sequence>
<reference evidence="4 5" key="1">
    <citation type="submission" date="2017-07" db="EMBL/GenBank/DDBJ databases">
        <title>An improved, manually edited Actinidia chinensis var. chinensis (kiwifruit) genome highlights the challenges associated with draft genomes and gene prediction in plants.</title>
        <authorList>
            <person name="Pilkington S."/>
            <person name="Crowhurst R."/>
            <person name="Hilario E."/>
            <person name="Nardozza S."/>
            <person name="Fraser L."/>
            <person name="Peng Y."/>
            <person name="Gunaseelan K."/>
            <person name="Simpson R."/>
            <person name="Tahir J."/>
            <person name="Deroles S."/>
            <person name="Templeton K."/>
            <person name="Luo Z."/>
            <person name="Davy M."/>
            <person name="Cheng C."/>
            <person name="Mcneilage M."/>
            <person name="Scaglione D."/>
            <person name="Liu Y."/>
            <person name="Zhang Q."/>
            <person name="Datson P."/>
            <person name="De Silva N."/>
            <person name="Gardiner S."/>
            <person name="Bassett H."/>
            <person name="Chagne D."/>
            <person name="Mccallum J."/>
            <person name="Dzierzon H."/>
            <person name="Deng C."/>
            <person name="Wang Y.-Y."/>
            <person name="Barron N."/>
            <person name="Manako K."/>
            <person name="Bowen J."/>
            <person name="Foster T."/>
            <person name="Erridge Z."/>
            <person name="Tiffin H."/>
            <person name="Waite C."/>
            <person name="Davies K."/>
            <person name="Grierson E."/>
            <person name="Laing W."/>
            <person name="Kirk R."/>
            <person name="Chen X."/>
            <person name="Wood M."/>
            <person name="Montefiori M."/>
            <person name="Brummell D."/>
            <person name="Schwinn K."/>
            <person name="Catanach A."/>
            <person name="Fullerton C."/>
            <person name="Li D."/>
            <person name="Meiyalaghan S."/>
            <person name="Nieuwenhuizen N."/>
            <person name="Read N."/>
            <person name="Prakash R."/>
            <person name="Hunter D."/>
            <person name="Zhang H."/>
            <person name="Mckenzie M."/>
            <person name="Knabel M."/>
            <person name="Harris A."/>
            <person name="Allan A."/>
            <person name="Chen A."/>
            <person name="Janssen B."/>
            <person name="Plunkett B."/>
            <person name="Dwamena C."/>
            <person name="Voogd C."/>
            <person name="Leif D."/>
            <person name="Lafferty D."/>
            <person name="Souleyre E."/>
            <person name="Varkonyi-Gasic E."/>
            <person name="Gambi F."/>
            <person name="Hanley J."/>
            <person name="Yao J.-L."/>
            <person name="Cheung J."/>
            <person name="David K."/>
            <person name="Warren B."/>
            <person name="Marsh K."/>
            <person name="Snowden K."/>
            <person name="Lin-Wang K."/>
            <person name="Brian L."/>
            <person name="Martinez-Sanchez M."/>
            <person name="Wang M."/>
            <person name="Ileperuma N."/>
            <person name="Macnee N."/>
            <person name="Campin R."/>
            <person name="Mcatee P."/>
            <person name="Drummond R."/>
            <person name="Espley R."/>
            <person name="Ireland H."/>
            <person name="Wu R."/>
            <person name="Atkinson R."/>
            <person name="Karunairetnam S."/>
            <person name="Bulley S."/>
            <person name="Chunkath S."/>
            <person name="Hanley Z."/>
            <person name="Storey R."/>
            <person name="Thrimawithana A."/>
            <person name="Thomson S."/>
            <person name="David C."/>
            <person name="Testolin R."/>
        </authorList>
    </citation>
    <scope>NUCLEOTIDE SEQUENCE [LARGE SCALE GENOMIC DNA]</scope>
    <source>
        <strain evidence="5">cv. Red5</strain>
        <tissue evidence="4">Young leaf</tissue>
    </source>
</reference>
<feature type="transmembrane region" description="Helical" evidence="2">
    <location>
        <begin position="280"/>
        <end position="300"/>
    </location>
</feature>
<feature type="compositionally biased region" description="Polar residues" evidence="1">
    <location>
        <begin position="13"/>
        <end position="22"/>
    </location>
</feature>
<organism evidence="4 5">
    <name type="scientific">Actinidia chinensis var. chinensis</name>
    <name type="common">Chinese soft-hair kiwi</name>
    <dbReference type="NCBI Taxonomy" id="1590841"/>
    <lineage>
        <taxon>Eukaryota</taxon>
        <taxon>Viridiplantae</taxon>
        <taxon>Streptophyta</taxon>
        <taxon>Embryophyta</taxon>
        <taxon>Tracheophyta</taxon>
        <taxon>Spermatophyta</taxon>
        <taxon>Magnoliopsida</taxon>
        <taxon>eudicotyledons</taxon>
        <taxon>Gunneridae</taxon>
        <taxon>Pentapetalae</taxon>
        <taxon>asterids</taxon>
        <taxon>Ericales</taxon>
        <taxon>Actinidiaceae</taxon>
        <taxon>Actinidia</taxon>
    </lineage>
</organism>
<keyword evidence="2" id="KW-1133">Transmembrane helix</keyword>
<dbReference type="PANTHER" id="PTHR33646">
    <property type="entry name" value="GB|AAF00631.1"/>
    <property type="match status" value="1"/>
</dbReference>
<name>A0A2R6QYU4_ACTCC</name>